<dbReference type="SUPFAM" id="SSF46785">
    <property type="entry name" value="Winged helix' DNA-binding domain"/>
    <property type="match status" value="1"/>
</dbReference>
<organism evidence="2 3">
    <name type="scientific">Undibacterium danionis</name>
    <dbReference type="NCBI Taxonomy" id="1812100"/>
    <lineage>
        <taxon>Bacteria</taxon>
        <taxon>Pseudomonadati</taxon>
        <taxon>Pseudomonadota</taxon>
        <taxon>Betaproteobacteria</taxon>
        <taxon>Burkholderiales</taxon>
        <taxon>Oxalobacteraceae</taxon>
        <taxon>Undibacterium</taxon>
    </lineage>
</organism>
<evidence type="ECO:0000313" key="2">
    <source>
        <dbReference type="EMBL" id="MFC0349483.1"/>
    </source>
</evidence>
<dbReference type="InterPro" id="IPR052543">
    <property type="entry name" value="HTH_Metal-responsive_Reg"/>
</dbReference>
<dbReference type="InterPro" id="IPR036390">
    <property type="entry name" value="WH_DNA-bd_sf"/>
</dbReference>
<proteinExistence type="predicted"/>
<dbReference type="SMART" id="SM00418">
    <property type="entry name" value="HTH_ARSR"/>
    <property type="match status" value="1"/>
</dbReference>
<comment type="caution">
    <text evidence="2">The sequence shown here is derived from an EMBL/GenBank/DDBJ whole genome shotgun (WGS) entry which is preliminary data.</text>
</comment>
<sequence>MPSIFADQQLATIAAAIAEPARSRMLCALMDKRARTSTELAIIAEVSTSTASAHLNKLKEQHLLSVVAQGKHRYYQLASPEVAVALEALMNIANVSIRAFTPSTPARLRHARTCYDHMAGEIAVQLHDYLMAQEYLLPTLDDSSLYVLSESGQQALSQLGVQLTMPSKSRRRYACACLDWSERRPHLGGALGAAFLDFFVQHAWVVPDLDSRALSLSKKGERQFEKLLRQPQ</sequence>
<dbReference type="Pfam" id="PF01022">
    <property type="entry name" value="HTH_5"/>
    <property type="match status" value="1"/>
</dbReference>
<dbReference type="PANTHER" id="PTHR39168:SF1">
    <property type="entry name" value="TRANSCRIPTIONAL REGULATORY PROTEIN"/>
    <property type="match status" value="1"/>
</dbReference>
<dbReference type="RefSeq" id="WP_390211126.1">
    <property type="nucleotide sequence ID" value="NZ_JBHLXJ010000007.1"/>
</dbReference>
<dbReference type="EMBL" id="JBHLXJ010000007">
    <property type="protein sequence ID" value="MFC0349483.1"/>
    <property type="molecule type" value="Genomic_DNA"/>
</dbReference>
<dbReference type="Gene3D" id="1.10.10.10">
    <property type="entry name" value="Winged helix-like DNA-binding domain superfamily/Winged helix DNA-binding domain"/>
    <property type="match status" value="1"/>
</dbReference>
<evidence type="ECO:0000259" key="1">
    <source>
        <dbReference type="PROSITE" id="PS50987"/>
    </source>
</evidence>
<name>A0ABV6ICG0_9BURK</name>
<accession>A0ABV6ICG0</accession>
<dbReference type="NCBIfam" id="NF033788">
    <property type="entry name" value="HTH_metalloreg"/>
    <property type="match status" value="1"/>
</dbReference>
<evidence type="ECO:0000313" key="3">
    <source>
        <dbReference type="Proteomes" id="UP001589844"/>
    </source>
</evidence>
<dbReference type="InterPro" id="IPR001845">
    <property type="entry name" value="HTH_ArsR_DNA-bd_dom"/>
</dbReference>
<dbReference type="CDD" id="cd00090">
    <property type="entry name" value="HTH_ARSR"/>
    <property type="match status" value="1"/>
</dbReference>
<dbReference type="PROSITE" id="PS50987">
    <property type="entry name" value="HTH_ARSR_2"/>
    <property type="match status" value="1"/>
</dbReference>
<reference evidence="2 3" key="1">
    <citation type="submission" date="2024-09" db="EMBL/GenBank/DDBJ databases">
        <authorList>
            <person name="Sun Q."/>
            <person name="Mori K."/>
        </authorList>
    </citation>
    <scope>NUCLEOTIDE SEQUENCE [LARGE SCALE GENOMIC DNA]</scope>
    <source>
        <strain evidence="2 3">CCM 8677</strain>
    </source>
</reference>
<protein>
    <submittedName>
        <fullName evidence="2">ArsR/SmtB family transcription factor</fullName>
    </submittedName>
</protein>
<dbReference type="PANTHER" id="PTHR39168">
    <property type="entry name" value="TRANSCRIPTIONAL REGULATOR-RELATED"/>
    <property type="match status" value="1"/>
</dbReference>
<dbReference type="InterPro" id="IPR011991">
    <property type="entry name" value="ArsR-like_HTH"/>
</dbReference>
<dbReference type="InterPro" id="IPR036388">
    <property type="entry name" value="WH-like_DNA-bd_sf"/>
</dbReference>
<feature type="domain" description="HTH arsR-type" evidence="1">
    <location>
        <begin position="2"/>
        <end position="97"/>
    </location>
</feature>
<keyword evidence="3" id="KW-1185">Reference proteome</keyword>
<gene>
    <name evidence="2" type="ORF">ACFFJH_06670</name>
</gene>
<dbReference type="Proteomes" id="UP001589844">
    <property type="component" value="Unassembled WGS sequence"/>
</dbReference>